<keyword evidence="2" id="KW-0449">Lipoprotein</keyword>
<dbReference type="eggNOG" id="ENOG50301UA">
    <property type="taxonomic scope" value="Bacteria"/>
</dbReference>
<reference evidence="4 5" key="1">
    <citation type="submission" date="2013-08" db="EMBL/GenBank/DDBJ databases">
        <authorList>
            <person name="Durkin A.S."/>
            <person name="Haft D.R."/>
            <person name="McCorrison J."/>
            <person name="Torralba M."/>
            <person name="Gillis M."/>
            <person name="Haft D.H."/>
            <person name="Methe B."/>
            <person name="Sutton G."/>
            <person name="Nelson K.E."/>
        </authorList>
    </citation>
    <scope>NUCLEOTIDE SEQUENCE [LARGE SCALE GENOMIC DNA]</scope>
    <source>
        <strain evidence="3 5">ATCC 35536</strain>
        <strain evidence="2 4">VPI DR56BR1116</strain>
    </source>
</reference>
<organism evidence="2 4">
    <name type="scientific">Treponema socranskii subsp. socranskii VPI DR56BR1116 = ATCC 35536</name>
    <dbReference type="NCBI Taxonomy" id="1125725"/>
    <lineage>
        <taxon>Bacteria</taxon>
        <taxon>Pseudomonadati</taxon>
        <taxon>Spirochaetota</taxon>
        <taxon>Spirochaetia</taxon>
        <taxon>Spirochaetales</taxon>
        <taxon>Treponemataceae</taxon>
        <taxon>Treponema</taxon>
    </lineage>
</organism>
<protein>
    <submittedName>
        <fullName evidence="2 3">Lipoprotein</fullName>
    </submittedName>
</protein>
<name>U2L6I6_TRESO</name>
<dbReference type="PATRIC" id="fig|1125725.3.peg.1384"/>
<dbReference type="RefSeq" id="WP_021330402.1">
    <property type="nucleotide sequence ID" value="NZ_AUZJ01000036.1"/>
</dbReference>
<dbReference type="EMBL" id="AUZJ01000036">
    <property type="protein sequence ID" value="ERF60647.1"/>
    <property type="molecule type" value="Genomic_DNA"/>
</dbReference>
<keyword evidence="1" id="KW-0732">Signal</keyword>
<sequence length="165" mass="18333">MKKILCGICLLCAACACTFAKEGREKSETGMGFDFALAGLKSDFALSTAVTSPWFFDNSFAFRLNAEYYFPDSEYTYGYPVVDFSIMSGHLMQTANIRLYGGGGPMARFPLDEEYTVAITGQGFFGFEFFMTQKPVNFSFFTEIGGGGFGFHAKAGMRYTLPMYR</sequence>
<evidence type="ECO:0000313" key="4">
    <source>
        <dbReference type="Proteomes" id="UP000016412"/>
    </source>
</evidence>
<proteinExistence type="predicted"/>
<dbReference type="PROSITE" id="PS51257">
    <property type="entry name" value="PROKAR_LIPOPROTEIN"/>
    <property type="match status" value="1"/>
</dbReference>
<dbReference type="AlphaFoldDB" id="U2L6I6"/>
<evidence type="ECO:0000313" key="3">
    <source>
        <dbReference type="EMBL" id="ERK00093.1"/>
    </source>
</evidence>
<gene>
    <name evidence="3" type="ORF">HMPREF0860_2293</name>
    <name evidence="2" type="ORF">HMPREF1325_0115</name>
</gene>
<dbReference type="Proteomes" id="UP000016646">
    <property type="component" value="Unassembled WGS sequence"/>
</dbReference>
<dbReference type="EMBL" id="AVQI01000069">
    <property type="protein sequence ID" value="ERK00093.1"/>
    <property type="molecule type" value="Genomic_DNA"/>
</dbReference>
<dbReference type="Proteomes" id="UP000016412">
    <property type="component" value="Unassembled WGS sequence"/>
</dbReference>
<evidence type="ECO:0000313" key="5">
    <source>
        <dbReference type="Proteomes" id="UP000016646"/>
    </source>
</evidence>
<feature type="chain" id="PRO_5004629977" evidence="1">
    <location>
        <begin position="21"/>
        <end position="165"/>
    </location>
</feature>
<accession>U2L6I6</accession>
<evidence type="ECO:0000313" key="2">
    <source>
        <dbReference type="EMBL" id="ERF60647.1"/>
    </source>
</evidence>
<comment type="caution">
    <text evidence="2">The sequence shown here is derived from an EMBL/GenBank/DDBJ whole genome shotgun (WGS) entry which is preliminary data.</text>
</comment>
<dbReference type="STRING" id="1125725.HMPREF1325_0115"/>
<dbReference type="OrthoDB" id="362712at2"/>
<feature type="signal peptide" evidence="1">
    <location>
        <begin position="1"/>
        <end position="20"/>
    </location>
</feature>
<evidence type="ECO:0000256" key="1">
    <source>
        <dbReference type="SAM" id="SignalP"/>
    </source>
</evidence>
<keyword evidence="5" id="KW-1185">Reference proteome</keyword>